<evidence type="ECO:0000256" key="1">
    <source>
        <dbReference type="ARBA" id="ARBA00001593"/>
    </source>
</evidence>
<evidence type="ECO:0000256" key="11">
    <source>
        <dbReference type="ARBA" id="ARBA00022842"/>
    </source>
</evidence>
<feature type="transmembrane region" description="Helical" evidence="21">
    <location>
        <begin position="899"/>
        <end position="922"/>
    </location>
</feature>
<dbReference type="SUPFAM" id="SSF55073">
    <property type="entry name" value="Nucleotide cyclase"/>
    <property type="match status" value="1"/>
</dbReference>
<evidence type="ECO:0000256" key="6">
    <source>
        <dbReference type="ARBA" id="ARBA00012201"/>
    </source>
</evidence>
<dbReference type="InterPro" id="IPR028082">
    <property type="entry name" value="Peripla_BP_I"/>
</dbReference>
<name>A0A3P3Z2Q4_LEIBR</name>
<evidence type="ECO:0000256" key="3">
    <source>
        <dbReference type="ARBA" id="ARBA00002708"/>
    </source>
</evidence>
<evidence type="ECO:0000256" key="14">
    <source>
        <dbReference type="ARBA" id="ARBA00023136"/>
    </source>
</evidence>
<dbReference type="Pfam" id="PF00211">
    <property type="entry name" value="Guanylate_cyc"/>
    <property type="match status" value="1"/>
</dbReference>
<evidence type="ECO:0000256" key="12">
    <source>
        <dbReference type="ARBA" id="ARBA00022989"/>
    </source>
</evidence>
<keyword evidence="12 21" id="KW-1133">Transmembrane helix</keyword>
<sequence>MHAGTPHPRRICGRGAGGVAGGLKRLHTYRRSPLLAAALLIVGALTLAVFTAPTAWAAGAGILSEEPVYLLNAMYSMTDYMASYAEALWLGIDAALHNAGYTAAGGRPIRIIDPDPDVNRADIVAVVTKALKDYPTLLGVIGPYSDTRLAALLSSPVIQSSGLMLLGPFTGSSAVRAWNENVYFMRAEPRAELLAIVKHVANTIRGRRTAFMYLTGVDFGEREYEDIVALMTPLGLEPPALYSAPHSMTDSAVDMTAFDAMANTYPHVIILWGMPGRQVAEFLRVVLTDPRTSSAYIMTCFPLQKIAFQVYYDLAMAGKLTPVDGQLMSSATSFPLTQPNTTHIPAFRAEMGKYMEQTGRVDASLWADEAKAVREYGPWGHEPPSSDSAADVRRFFNEHPNAANLMLTGWLTGKVIQLTLVQARWMQSSKTYRSGLFEQMRYIIGGDYVLGDYGAPCNPVAAFLGAVCYCNQGGRAAIVSKLDSAVWNTIEESGFNYVQKDCYSTHTSLPRPLHFLTLVFTDDAALTSTALNFRNAIAAFLKIVRFETRPLTFSYLNVQRTTAQALLDHQLLNYTADVVAGAITKGMRVDGYLVPAPVYPRPHLVEPMRNYVYLMPTLEQQMFLLYENLATLRRVTSIGSGVRVVLHGYADDEASSITAVLYRSAATFNYNNPSVVMVPSTKTVGSALVRRQINFVLAVTAADVADVVDFLIADKSAIVVVVFDDLALHYTALVTALSSTPASVQARVITFTNLPLWSDTSEKVYLDFPLMQVFHYAMKVPSNYTPSSLMNIMTVLLAIELASMTPEPNSAAMVDALYRNGVMFTEGMAFGPFNWGCKVTSSGRVCLQHNYGAQSIVMLSVQRMLDPRVPPLTAPMTPSLVYRPRVASSALTPAERNGIIAGVVLLVVASIAAVGLLLYCCMDNRDNDAAPKDGDEPVTLVFTDIESSTALWAVLPQLMADAIVAHHRVIRQLIAKHGCYEVKTVGDSFMIACKSAHSAVRLACEIQTKLLGHDWGTVSIDAAYREFELARADADDDYVPPTARLSEEEYAAVWCGLRVRVGVHTGLCDIRYDEVTKGYDYYGDAPNMAARTEAVANGGQVVATETAWWALSNEERAGAAHTAMGRQGLRGVPFAVEMFQMDAVPGRRHAALRTEIEAILPDETATETASSAAGALLSSVGTMSGPAAGIALVLTSCFAPYPVAQRVRELQPLLSKWGVGAPPRSRAVSEEDYCQGLMNRLALRIATVSQARQRMGNGGAVVAGDMPDVGAGGALNPLVGVGGCGAGGAAPRPSGMTAPPRSEEPSAMRESRLFRRAPLGVLPASRAPASKKESCSASTIGWRDDVMPFTGPASRRASEERNARRASGSMSDEVIVVRMPRGLGWPRHPNMVEPCSGHAGGEASLE</sequence>
<comment type="similarity">
    <text evidence="5">Belongs to the adenylyl cyclase class-3 family.</text>
</comment>
<evidence type="ECO:0000256" key="20">
    <source>
        <dbReference type="SAM" id="MobiDB-lite"/>
    </source>
</evidence>
<comment type="function">
    <text evidence="3">Could act as a receptor for an unknown ligand.</text>
</comment>
<feature type="region of interest" description="Disordered" evidence="20">
    <location>
        <begin position="1346"/>
        <end position="1406"/>
    </location>
</feature>
<evidence type="ECO:0000256" key="9">
    <source>
        <dbReference type="ARBA" id="ARBA00022741"/>
    </source>
</evidence>
<dbReference type="InterPro" id="IPR029787">
    <property type="entry name" value="Nucleotide_cyclase"/>
</dbReference>
<evidence type="ECO:0000256" key="10">
    <source>
        <dbReference type="ARBA" id="ARBA00022840"/>
    </source>
</evidence>
<comment type="cofactor">
    <cofactor evidence="2">
        <name>Mg(2+)</name>
        <dbReference type="ChEBI" id="CHEBI:18420"/>
    </cofactor>
</comment>
<evidence type="ECO:0000256" key="7">
    <source>
        <dbReference type="ARBA" id="ARBA00022692"/>
    </source>
</evidence>
<keyword evidence="17" id="KW-0456">Lyase</keyword>
<evidence type="ECO:0000256" key="17">
    <source>
        <dbReference type="ARBA" id="ARBA00023239"/>
    </source>
</evidence>
<keyword evidence="10" id="KW-0067">ATP-binding</keyword>
<keyword evidence="15 23" id="KW-0675">Receptor</keyword>
<dbReference type="PANTHER" id="PTHR43081">
    <property type="entry name" value="ADENYLATE CYCLASE, TERMINAL-DIFFERENTIATION SPECIFIC-RELATED"/>
    <property type="match status" value="1"/>
</dbReference>
<dbReference type="FunFam" id="3.30.70.1230:FF:000022">
    <property type="entry name" value="Receptor-type adenylate cyclase GRESAG 4, putative"/>
    <property type="match status" value="1"/>
</dbReference>
<dbReference type="SMART" id="SM00044">
    <property type="entry name" value="CYCc"/>
    <property type="match status" value="1"/>
</dbReference>
<dbReference type="SUPFAM" id="SSF53822">
    <property type="entry name" value="Periplasmic binding protein-like I"/>
    <property type="match status" value="1"/>
</dbReference>
<keyword evidence="13" id="KW-0115">cAMP biosynthesis</keyword>
<evidence type="ECO:0000313" key="23">
    <source>
        <dbReference type="EMBL" id="SYZ64495.1"/>
    </source>
</evidence>
<dbReference type="GO" id="GO:0006171">
    <property type="term" value="P:cAMP biosynthetic process"/>
    <property type="evidence" value="ECO:0007669"/>
    <property type="project" value="UniProtKB-KW"/>
</dbReference>
<dbReference type="PANTHER" id="PTHR43081:SF1">
    <property type="entry name" value="ADENYLATE CYCLASE, TERMINAL-DIFFERENTIATION SPECIFIC"/>
    <property type="match status" value="1"/>
</dbReference>
<dbReference type="Gene3D" id="3.30.70.1230">
    <property type="entry name" value="Nucleotide cyclase"/>
    <property type="match status" value="1"/>
</dbReference>
<dbReference type="GO" id="GO:0046872">
    <property type="term" value="F:metal ion binding"/>
    <property type="evidence" value="ECO:0007669"/>
    <property type="project" value="UniProtKB-KW"/>
</dbReference>
<dbReference type="InterPro" id="IPR050697">
    <property type="entry name" value="Adenylyl/Guanylyl_Cyclase_3/4"/>
</dbReference>
<evidence type="ECO:0000256" key="19">
    <source>
        <dbReference type="ARBA" id="ARBA00032637"/>
    </source>
</evidence>
<evidence type="ECO:0000256" key="8">
    <source>
        <dbReference type="ARBA" id="ARBA00022723"/>
    </source>
</evidence>
<keyword evidence="16" id="KW-0325">Glycoprotein</keyword>
<dbReference type="CDD" id="cd07556">
    <property type="entry name" value="Nucleotidyl_cyc_III"/>
    <property type="match status" value="1"/>
</dbReference>
<evidence type="ECO:0000256" key="18">
    <source>
        <dbReference type="ARBA" id="ARBA00032597"/>
    </source>
</evidence>
<evidence type="ECO:0000256" key="15">
    <source>
        <dbReference type="ARBA" id="ARBA00023170"/>
    </source>
</evidence>
<evidence type="ECO:0000256" key="2">
    <source>
        <dbReference type="ARBA" id="ARBA00001946"/>
    </source>
</evidence>
<dbReference type="EC" id="4.6.1.1" evidence="6"/>
<organism evidence="23 24">
    <name type="scientific">Leishmania braziliensis MHOM/BR/75/M2904</name>
    <dbReference type="NCBI Taxonomy" id="420245"/>
    <lineage>
        <taxon>Eukaryota</taxon>
        <taxon>Discoba</taxon>
        <taxon>Euglenozoa</taxon>
        <taxon>Kinetoplastea</taxon>
        <taxon>Metakinetoplastina</taxon>
        <taxon>Trypanosomatida</taxon>
        <taxon>Trypanosomatidae</taxon>
        <taxon>Leishmaniinae</taxon>
        <taxon>Leishmania</taxon>
        <taxon>Leishmania braziliensis species complex</taxon>
    </lineage>
</organism>
<feature type="transmembrane region" description="Helical" evidence="21">
    <location>
        <begin position="34"/>
        <end position="56"/>
    </location>
</feature>
<dbReference type="PROSITE" id="PS50125">
    <property type="entry name" value="GUANYLATE_CYCLASE_2"/>
    <property type="match status" value="1"/>
</dbReference>
<dbReference type="Pfam" id="PF25493">
    <property type="entry name" value="Peripla_BP_A-cyclase"/>
    <property type="match status" value="1"/>
</dbReference>
<gene>
    <name evidence="23" type="ORF">LBRM2904_17.0350</name>
</gene>
<keyword evidence="11" id="KW-0460">Magnesium</keyword>
<proteinExistence type="inferred from homology"/>
<evidence type="ECO:0000256" key="13">
    <source>
        <dbReference type="ARBA" id="ARBA00022998"/>
    </source>
</evidence>
<dbReference type="Pfam" id="PF25495">
    <property type="entry name" value="Peripla_BP_A-cyclase_1"/>
    <property type="match status" value="1"/>
</dbReference>
<dbReference type="InterPro" id="IPR057399">
    <property type="entry name" value="GRESAG4.1/3_peripasmic_1"/>
</dbReference>
<keyword evidence="14 21" id="KW-0472">Membrane</keyword>
<evidence type="ECO:0000256" key="16">
    <source>
        <dbReference type="ARBA" id="ARBA00023180"/>
    </source>
</evidence>
<dbReference type="Proteomes" id="UP000319462">
    <property type="component" value="Chromosome 17"/>
</dbReference>
<dbReference type="GO" id="GO:0016020">
    <property type="term" value="C:membrane"/>
    <property type="evidence" value="ECO:0007669"/>
    <property type="project" value="UniProtKB-SubCell"/>
</dbReference>
<dbReference type="EMBL" id="LS997616">
    <property type="protein sequence ID" value="SYZ64495.1"/>
    <property type="molecule type" value="Genomic_DNA"/>
</dbReference>
<comment type="subcellular location">
    <subcellularLocation>
        <location evidence="4">Membrane</location>
        <topology evidence="4">Multi-pass membrane protein</topology>
    </subcellularLocation>
</comment>
<dbReference type="Gene3D" id="3.40.50.2300">
    <property type="match status" value="2"/>
</dbReference>
<dbReference type="GO" id="GO:0005524">
    <property type="term" value="F:ATP binding"/>
    <property type="evidence" value="ECO:0007669"/>
    <property type="project" value="UniProtKB-KW"/>
</dbReference>
<dbReference type="GO" id="GO:0004016">
    <property type="term" value="F:adenylate cyclase activity"/>
    <property type="evidence" value="ECO:0007669"/>
    <property type="project" value="UniProtKB-EC"/>
</dbReference>
<reference evidence="23 24" key="1">
    <citation type="submission" date="2018-09" db="EMBL/GenBank/DDBJ databases">
        <authorList>
            <person name="Peiro R."/>
            <person name="Begona"/>
            <person name="Cbmso G."/>
            <person name="Lopez M."/>
            <person name="Gonzalez S."/>
        </authorList>
    </citation>
    <scope>NUCLEOTIDE SEQUENCE [LARGE SCALE GENOMIC DNA]</scope>
</reference>
<evidence type="ECO:0000313" key="24">
    <source>
        <dbReference type="Proteomes" id="UP000319462"/>
    </source>
</evidence>
<evidence type="ECO:0000256" key="4">
    <source>
        <dbReference type="ARBA" id="ARBA00004141"/>
    </source>
</evidence>
<keyword evidence="8" id="KW-0479">Metal-binding</keyword>
<keyword evidence="9" id="KW-0547">Nucleotide-binding</keyword>
<feature type="region of interest" description="Disordered" evidence="20">
    <location>
        <begin position="1289"/>
        <end position="1309"/>
    </location>
</feature>
<dbReference type="InterPro" id="IPR057398">
    <property type="entry name" value="GRESAG4.1/3_peripasmic_2"/>
</dbReference>
<protein>
    <recommendedName>
        <fullName evidence="6">adenylate cyclase</fullName>
        <ecNumber evidence="6">4.6.1.1</ecNumber>
    </recommendedName>
    <alternativeName>
        <fullName evidence="18">ATP pyrophosphate-lyase</fullName>
    </alternativeName>
    <alternativeName>
        <fullName evidence="19">Adenylyl cyclase</fullName>
    </alternativeName>
</protein>
<evidence type="ECO:0000256" key="21">
    <source>
        <dbReference type="SAM" id="Phobius"/>
    </source>
</evidence>
<feature type="domain" description="Guanylate cyclase" evidence="22">
    <location>
        <begin position="939"/>
        <end position="1093"/>
    </location>
</feature>
<keyword evidence="7 21" id="KW-0812">Transmembrane</keyword>
<comment type="catalytic activity">
    <reaction evidence="1">
        <text>ATP = 3',5'-cyclic AMP + diphosphate</text>
        <dbReference type="Rhea" id="RHEA:15389"/>
        <dbReference type="ChEBI" id="CHEBI:30616"/>
        <dbReference type="ChEBI" id="CHEBI:33019"/>
        <dbReference type="ChEBI" id="CHEBI:58165"/>
        <dbReference type="EC" id="4.6.1.1"/>
    </reaction>
</comment>
<accession>A0A3P3Z2Q4</accession>
<evidence type="ECO:0000259" key="22">
    <source>
        <dbReference type="PROSITE" id="PS50125"/>
    </source>
</evidence>
<dbReference type="InterPro" id="IPR001054">
    <property type="entry name" value="A/G_cyclase"/>
</dbReference>
<evidence type="ECO:0000256" key="5">
    <source>
        <dbReference type="ARBA" id="ARBA00005381"/>
    </source>
</evidence>
<dbReference type="GO" id="GO:0035556">
    <property type="term" value="P:intracellular signal transduction"/>
    <property type="evidence" value="ECO:0007669"/>
    <property type="project" value="InterPro"/>
</dbReference>